<organism evidence="2 3">
    <name type="scientific">Cyphomyrmex costatus</name>
    <dbReference type="NCBI Taxonomy" id="456900"/>
    <lineage>
        <taxon>Eukaryota</taxon>
        <taxon>Metazoa</taxon>
        <taxon>Ecdysozoa</taxon>
        <taxon>Arthropoda</taxon>
        <taxon>Hexapoda</taxon>
        <taxon>Insecta</taxon>
        <taxon>Pterygota</taxon>
        <taxon>Neoptera</taxon>
        <taxon>Endopterygota</taxon>
        <taxon>Hymenoptera</taxon>
        <taxon>Apocrita</taxon>
        <taxon>Aculeata</taxon>
        <taxon>Formicoidea</taxon>
        <taxon>Formicidae</taxon>
        <taxon>Myrmicinae</taxon>
        <taxon>Cyphomyrmex</taxon>
    </lineage>
</organism>
<dbReference type="EMBL" id="KQ977279">
    <property type="protein sequence ID" value="KYN04135.1"/>
    <property type="molecule type" value="Genomic_DNA"/>
</dbReference>
<sequence>MRVNQHQPEEIRGDVPATSTSPARDGRALSGILTWTCGIRSGDLQTCDNLSECSRTRERSTVTLSMIATYSLINCNNPQLSPLNRVVTVN</sequence>
<feature type="region of interest" description="Disordered" evidence="1">
    <location>
        <begin position="1"/>
        <end position="25"/>
    </location>
</feature>
<evidence type="ECO:0000313" key="2">
    <source>
        <dbReference type="EMBL" id="KYN04135.1"/>
    </source>
</evidence>
<accession>A0A195CU10</accession>
<keyword evidence="3" id="KW-1185">Reference proteome</keyword>
<proteinExistence type="predicted"/>
<reference evidence="2 3" key="1">
    <citation type="submission" date="2016-03" db="EMBL/GenBank/DDBJ databases">
        <title>Cyphomyrmex costatus WGS genome.</title>
        <authorList>
            <person name="Nygaard S."/>
            <person name="Hu H."/>
            <person name="Boomsma J."/>
            <person name="Zhang G."/>
        </authorList>
    </citation>
    <scope>NUCLEOTIDE SEQUENCE [LARGE SCALE GENOMIC DNA]</scope>
    <source>
        <strain evidence="2">MS0001</strain>
        <tissue evidence="2">Whole body</tissue>
    </source>
</reference>
<evidence type="ECO:0000313" key="3">
    <source>
        <dbReference type="Proteomes" id="UP000078542"/>
    </source>
</evidence>
<gene>
    <name evidence="2" type="ORF">ALC62_04900</name>
</gene>
<protein>
    <submittedName>
        <fullName evidence="2">Uncharacterized protein</fullName>
    </submittedName>
</protein>
<name>A0A195CU10_9HYME</name>
<dbReference type="AlphaFoldDB" id="A0A195CU10"/>
<evidence type="ECO:0000256" key="1">
    <source>
        <dbReference type="SAM" id="MobiDB-lite"/>
    </source>
</evidence>
<dbReference type="Proteomes" id="UP000078542">
    <property type="component" value="Unassembled WGS sequence"/>
</dbReference>